<dbReference type="AlphaFoldDB" id="A0A6S7KFY1"/>
<proteinExistence type="predicted"/>
<comment type="caution">
    <text evidence="1">The sequence shown here is derived from an EMBL/GenBank/DDBJ whole genome shotgun (WGS) entry which is preliminary data.</text>
</comment>
<gene>
    <name evidence="1" type="ORF">PACLA_8A089667</name>
</gene>
<feature type="non-terminal residue" evidence="1">
    <location>
        <position position="1"/>
    </location>
</feature>
<name>A0A6S7KFY1_PARCT</name>
<reference evidence="1" key="1">
    <citation type="submission" date="2020-04" db="EMBL/GenBank/DDBJ databases">
        <authorList>
            <person name="Alioto T."/>
            <person name="Alioto T."/>
            <person name="Gomez Garrido J."/>
        </authorList>
    </citation>
    <scope>NUCLEOTIDE SEQUENCE</scope>
    <source>
        <strain evidence="1">A484AB</strain>
    </source>
</reference>
<evidence type="ECO:0000313" key="1">
    <source>
        <dbReference type="EMBL" id="CAB4042898.1"/>
    </source>
</evidence>
<organism evidence="1 2">
    <name type="scientific">Paramuricea clavata</name>
    <name type="common">Red gorgonian</name>
    <name type="synonym">Violescent sea-whip</name>
    <dbReference type="NCBI Taxonomy" id="317549"/>
    <lineage>
        <taxon>Eukaryota</taxon>
        <taxon>Metazoa</taxon>
        <taxon>Cnidaria</taxon>
        <taxon>Anthozoa</taxon>
        <taxon>Octocorallia</taxon>
        <taxon>Malacalcyonacea</taxon>
        <taxon>Plexauridae</taxon>
        <taxon>Paramuricea</taxon>
    </lineage>
</organism>
<evidence type="ECO:0000313" key="2">
    <source>
        <dbReference type="Proteomes" id="UP001152795"/>
    </source>
</evidence>
<dbReference type="OrthoDB" id="9982951at2759"/>
<accession>A0A6S7KFY1</accession>
<keyword evidence="2" id="KW-1185">Reference proteome</keyword>
<feature type="non-terminal residue" evidence="1">
    <location>
        <position position="81"/>
    </location>
</feature>
<sequence>AAATKIKLLGKFVERIEEQSNPEKIEVMFGLIRRMIDDNIVKARMICEAVLKSGKLNFHNESSWSQSFEFVYDLLPSIDYK</sequence>
<dbReference type="Proteomes" id="UP001152795">
    <property type="component" value="Unassembled WGS sequence"/>
</dbReference>
<dbReference type="InterPro" id="IPR021629">
    <property type="entry name" value="Mediator_Med23"/>
</dbReference>
<dbReference type="EMBL" id="CACRXK020031069">
    <property type="protein sequence ID" value="CAB4042898.1"/>
    <property type="molecule type" value="Genomic_DNA"/>
</dbReference>
<dbReference type="Pfam" id="PF11573">
    <property type="entry name" value="Med23"/>
    <property type="match status" value="1"/>
</dbReference>
<protein>
    <submittedName>
        <fullName evidence="1">Uncharacterized protein</fullName>
    </submittedName>
</protein>